<evidence type="ECO:0000256" key="2">
    <source>
        <dbReference type="PROSITE-ProRule" id="PRU00192"/>
    </source>
</evidence>
<comment type="caution">
    <text evidence="4">The sequence shown here is derived from an EMBL/GenBank/DDBJ whole genome shotgun (WGS) entry which is preliminary data.</text>
</comment>
<reference evidence="4" key="1">
    <citation type="submission" date="2021-01" db="EMBL/GenBank/DDBJ databases">
        <authorList>
            <person name="Kaushik A."/>
        </authorList>
    </citation>
    <scope>NUCLEOTIDE SEQUENCE</scope>
    <source>
        <strain evidence="4">AG5</strain>
    </source>
</reference>
<dbReference type="SUPFAM" id="SSF50044">
    <property type="entry name" value="SH3-domain"/>
    <property type="match status" value="1"/>
</dbReference>
<dbReference type="InterPro" id="IPR001452">
    <property type="entry name" value="SH3_domain"/>
</dbReference>
<accession>A0A8H3E1M4</accession>
<dbReference type="Gene3D" id="2.30.30.40">
    <property type="entry name" value="SH3 Domains"/>
    <property type="match status" value="1"/>
</dbReference>
<keyword evidence="1 2" id="KW-0728">SH3 domain</keyword>
<dbReference type="Proteomes" id="UP000663827">
    <property type="component" value="Unassembled WGS sequence"/>
</dbReference>
<dbReference type="GO" id="GO:0005737">
    <property type="term" value="C:cytoplasm"/>
    <property type="evidence" value="ECO:0007669"/>
    <property type="project" value="TreeGrafter"/>
</dbReference>
<evidence type="ECO:0000259" key="3">
    <source>
        <dbReference type="PROSITE" id="PS50002"/>
    </source>
</evidence>
<dbReference type="PANTHER" id="PTHR46026:SF1">
    <property type="entry name" value="RHO-TYPE GUANINE NUCLEOTIDE EXCHANGE FACTOR, ISOFORM F"/>
    <property type="match status" value="1"/>
</dbReference>
<gene>
    <name evidence="4" type="ORF">RDB_LOCUS77920</name>
</gene>
<dbReference type="PROSITE" id="PS50002">
    <property type="entry name" value="SH3"/>
    <property type="match status" value="1"/>
</dbReference>
<protein>
    <recommendedName>
        <fullName evidence="3">SH3 domain-containing protein</fullName>
    </recommendedName>
</protein>
<evidence type="ECO:0000256" key="1">
    <source>
        <dbReference type="ARBA" id="ARBA00022443"/>
    </source>
</evidence>
<dbReference type="SMART" id="SM00326">
    <property type="entry name" value="SH3"/>
    <property type="match status" value="1"/>
</dbReference>
<sequence>MNSTQSEISDTFFLVRAKYDYTPASDSELALRRGELIQVYGTLPSGWWDGVIEDRRGWFPSNHVVRVGEYVQESDSE</sequence>
<organism evidence="4 5">
    <name type="scientific">Rhizoctonia solani</name>
    <dbReference type="NCBI Taxonomy" id="456999"/>
    <lineage>
        <taxon>Eukaryota</taxon>
        <taxon>Fungi</taxon>
        <taxon>Dikarya</taxon>
        <taxon>Basidiomycota</taxon>
        <taxon>Agaricomycotina</taxon>
        <taxon>Agaricomycetes</taxon>
        <taxon>Cantharellales</taxon>
        <taxon>Ceratobasidiaceae</taxon>
        <taxon>Rhizoctonia</taxon>
    </lineage>
</organism>
<dbReference type="Pfam" id="PF00018">
    <property type="entry name" value="SH3_1"/>
    <property type="match status" value="1"/>
</dbReference>
<dbReference type="EMBL" id="CAJNJQ010001578">
    <property type="protein sequence ID" value="CAE7143964.1"/>
    <property type="molecule type" value="Genomic_DNA"/>
</dbReference>
<evidence type="ECO:0000313" key="5">
    <source>
        <dbReference type="Proteomes" id="UP000663827"/>
    </source>
</evidence>
<dbReference type="InterPro" id="IPR036028">
    <property type="entry name" value="SH3-like_dom_sf"/>
</dbReference>
<dbReference type="PRINTS" id="PR00452">
    <property type="entry name" value="SH3DOMAIN"/>
</dbReference>
<dbReference type="PANTHER" id="PTHR46026">
    <property type="entry name" value="RHO-TYPE GUANINE NUCLEOTIDE EXCHANGE FACTOR, ISOFORM F"/>
    <property type="match status" value="1"/>
</dbReference>
<evidence type="ECO:0000313" key="4">
    <source>
        <dbReference type="EMBL" id="CAE7143964.1"/>
    </source>
</evidence>
<dbReference type="AlphaFoldDB" id="A0A8H3E1M4"/>
<dbReference type="GO" id="GO:0005085">
    <property type="term" value="F:guanyl-nucleotide exchange factor activity"/>
    <property type="evidence" value="ECO:0007669"/>
    <property type="project" value="TreeGrafter"/>
</dbReference>
<proteinExistence type="predicted"/>
<name>A0A8H3E1M4_9AGAM</name>
<feature type="domain" description="SH3" evidence="3">
    <location>
        <begin position="10"/>
        <end position="69"/>
    </location>
</feature>